<name>A0AAV4DXD0_9GAST</name>
<comment type="caution">
    <text evidence="2">The sequence shown here is derived from an EMBL/GenBank/DDBJ whole genome shotgun (WGS) entry which is preliminary data.</text>
</comment>
<evidence type="ECO:0000313" key="3">
    <source>
        <dbReference type="Proteomes" id="UP000735302"/>
    </source>
</evidence>
<proteinExistence type="predicted"/>
<dbReference type="Proteomes" id="UP000735302">
    <property type="component" value="Unassembled WGS sequence"/>
</dbReference>
<evidence type="ECO:0000256" key="1">
    <source>
        <dbReference type="SAM" id="MobiDB-lite"/>
    </source>
</evidence>
<evidence type="ECO:0000313" key="2">
    <source>
        <dbReference type="EMBL" id="GFO48957.1"/>
    </source>
</evidence>
<gene>
    <name evidence="2" type="ORF">PoB_007546200</name>
</gene>
<accession>A0AAV4DXD0</accession>
<feature type="compositionally biased region" description="Polar residues" evidence="1">
    <location>
        <begin position="25"/>
        <end position="38"/>
    </location>
</feature>
<organism evidence="2 3">
    <name type="scientific">Plakobranchus ocellatus</name>
    <dbReference type="NCBI Taxonomy" id="259542"/>
    <lineage>
        <taxon>Eukaryota</taxon>
        <taxon>Metazoa</taxon>
        <taxon>Spiralia</taxon>
        <taxon>Lophotrochozoa</taxon>
        <taxon>Mollusca</taxon>
        <taxon>Gastropoda</taxon>
        <taxon>Heterobranchia</taxon>
        <taxon>Euthyneura</taxon>
        <taxon>Panpulmonata</taxon>
        <taxon>Sacoglossa</taxon>
        <taxon>Placobranchoidea</taxon>
        <taxon>Plakobranchidae</taxon>
        <taxon>Plakobranchus</taxon>
    </lineage>
</organism>
<keyword evidence="3" id="KW-1185">Reference proteome</keyword>
<sequence>MWRCRLSDHVKIFRRTGQCVEEVSSKGNNKTLGRTPQNKRLARREGKKRRERVDNCVVGHSTTVLCVFGVHNIDPYFRKLPGALKSLQRGILFKLLQRGVLFNPCSMMISLTLTAW</sequence>
<feature type="region of interest" description="Disordered" evidence="1">
    <location>
        <begin position="24"/>
        <end position="48"/>
    </location>
</feature>
<dbReference type="AlphaFoldDB" id="A0AAV4DXD0"/>
<reference evidence="2 3" key="1">
    <citation type="journal article" date="2021" name="Elife">
        <title>Chloroplast acquisition without the gene transfer in kleptoplastic sea slugs, Plakobranchus ocellatus.</title>
        <authorList>
            <person name="Maeda T."/>
            <person name="Takahashi S."/>
            <person name="Yoshida T."/>
            <person name="Shimamura S."/>
            <person name="Takaki Y."/>
            <person name="Nagai Y."/>
            <person name="Toyoda A."/>
            <person name="Suzuki Y."/>
            <person name="Arimoto A."/>
            <person name="Ishii H."/>
            <person name="Satoh N."/>
            <person name="Nishiyama T."/>
            <person name="Hasebe M."/>
            <person name="Maruyama T."/>
            <person name="Minagawa J."/>
            <person name="Obokata J."/>
            <person name="Shigenobu S."/>
        </authorList>
    </citation>
    <scope>NUCLEOTIDE SEQUENCE [LARGE SCALE GENOMIC DNA]</scope>
</reference>
<protein>
    <submittedName>
        <fullName evidence="2">Uncharacterized protein</fullName>
    </submittedName>
</protein>
<dbReference type="EMBL" id="BLXT01008455">
    <property type="protein sequence ID" value="GFO48957.1"/>
    <property type="molecule type" value="Genomic_DNA"/>
</dbReference>